<comment type="caution">
    <text evidence="1">The sequence shown here is derived from an EMBL/GenBank/DDBJ whole genome shotgun (WGS) entry which is preliminary data.</text>
</comment>
<organism evidence="1">
    <name type="scientific">marine sediment metagenome</name>
    <dbReference type="NCBI Taxonomy" id="412755"/>
    <lineage>
        <taxon>unclassified sequences</taxon>
        <taxon>metagenomes</taxon>
        <taxon>ecological metagenomes</taxon>
    </lineage>
</organism>
<evidence type="ECO:0000313" key="1">
    <source>
        <dbReference type="EMBL" id="KKL57785.1"/>
    </source>
</evidence>
<sequence length="609" mass="62934">LADVNVVSTSSAQILVMNAQWTNVTLAGDGSIAVGGALTIGTSTRLRVDPTDCGANTFAISIDAEADLTCSSIDISDDTNLATSSPITLTGDTIGLDQNAGTDVTADLEEEIHATEHDIDGDDTVAYYGVVRDEGTDLTRRRNLNFTGSGVSCTDVGGTTSTDCTITTGGTSRLDGLDDTNISATSSAQILVLGTQWTNVVLSGDAGIDTSGILTVGTSTRLRLDPGDCGADTFAVSIDAEGDLTCTIVDFSAGTNASTTFPIILTGDNIGLSQNAGTDVTADLEEEDHASEHDIDGTDPVAYYGVVRDEGSDLTRRRNLNFIGAGVNCVDIGGTTSTDCTIAGGGGVSILDDLDDVAIGATSSAQILIMDTQWENQSLSGDVTITVAGVSTVTTSTALRLDPTDCGANTYAISIDPEGDLTCSSIDIGDDTNLAVSGTLLDLTGDTLSINEGTLTDNNLCDYEVTGTQIECVTNTKAELEEIITDVADFAEADGDVFTGVHNFGGATSLELPTCGSIPNVNGQICTRTATSTSELIWFQDELHILSGTTTKGFLLWDATSTDDLIMSWIDGGNAVVTKVCTLAEGGTNWIGSIQQYDQDGDNPTALMS</sequence>
<dbReference type="EMBL" id="LAZR01030046">
    <property type="protein sequence ID" value="KKL57785.1"/>
    <property type="molecule type" value="Genomic_DNA"/>
</dbReference>
<accession>A0A0F9FKK8</accession>
<proteinExistence type="predicted"/>
<gene>
    <name evidence="1" type="ORF">LCGC14_2231940</name>
</gene>
<feature type="non-terminal residue" evidence="1">
    <location>
        <position position="1"/>
    </location>
</feature>
<dbReference type="AlphaFoldDB" id="A0A0F9FKK8"/>
<protein>
    <submittedName>
        <fullName evidence="1">Uncharacterized protein</fullName>
    </submittedName>
</protein>
<name>A0A0F9FKK8_9ZZZZ</name>
<feature type="non-terminal residue" evidence="1">
    <location>
        <position position="609"/>
    </location>
</feature>
<reference evidence="1" key="1">
    <citation type="journal article" date="2015" name="Nature">
        <title>Complex archaea that bridge the gap between prokaryotes and eukaryotes.</title>
        <authorList>
            <person name="Spang A."/>
            <person name="Saw J.H."/>
            <person name="Jorgensen S.L."/>
            <person name="Zaremba-Niedzwiedzka K."/>
            <person name="Martijn J."/>
            <person name="Lind A.E."/>
            <person name="van Eijk R."/>
            <person name="Schleper C."/>
            <person name="Guy L."/>
            <person name="Ettema T.J."/>
        </authorList>
    </citation>
    <scope>NUCLEOTIDE SEQUENCE</scope>
</reference>